<reference evidence="1" key="1">
    <citation type="submission" date="2024-07" db="EMBL/GenBank/DDBJ databases">
        <authorList>
            <person name="Kim Y.J."/>
            <person name="Jeong J.Y."/>
        </authorList>
    </citation>
    <scope>NUCLEOTIDE SEQUENCE</scope>
    <source>
        <strain evidence="1">GIHE-MW2</strain>
    </source>
</reference>
<protein>
    <recommendedName>
        <fullName evidence="2">PIN domain-containing protein</fullName>
    </recommendedName>
</protein>
<accession>A0AAU8JN24</accession>
<gene>
    <name evidence="1" type="ORF">ABWT76_002877</name>
</gene>
<evidence type="ECO:0008006" key="2">
    <source>
        <dbReference type="Google" id="ProtNLM"/>
    </source>
</evidence>
<dbReference type="RefSeq" id="WP_054464948.1">
    <property type="nucleotide sequence ID" value="NZ_CP159837.1"/>
</dbReference>
<sequence length="65" mass="7679">MVYLLDNTAIFYWVNYKIQHILECIDHIQDYTQNGKDSLINESLVMEFCVAGKQWLNPHSDSQMI</sequence>
<name>A0AAU8JN24_9CYAN</name>
<dbReference type="AlphaFoldDB" id="A0AAU8JN24"/>
<dbReference type="EMBL" id="CP159837">
    <property type="protein sequence ID" value="XCM39912.1"/>
    <property type="molecule type" value="Genomic_DNA"/>
</dbReference>
<organism evidence="1">
    <name type="scientific">Planktothricoides raciborskii GIHE-MW2</name>
    <dbReference type="NCBI Taxonomy" id="2792601"/>
    <lineage>
        <taxon>Bacteria</taxon>
        <taxon>Bacillati</taxon>
        <taxon>Cyanobacteriota</taxon>
        <taxon>Cyanophyceae</taxon>
        <taxon>Oscillatoriophycideae</taxon>
        <taxon>Oscillatoriales</taxon>
        <taxon>Oscillatoriaceae</taxon>
        <taxon>Planktothricoides</taxon>
    </lineage>
</organism>
<evidence type="ECO:0000313" key="1">
    <source>
        <dbReference type="EMBL" id="XCM39912.1"/>
    </source>
</evidence>
<proteinExistence type="predicted"/>